<dbReference type="Gene3D" id="3.30.70.270">
    <property type="match status" value="1"/>
</dbReference>
<dbReference type="InterPro" id="IPR003607">
    <property type="entry name" value="HD/PDEase_dom"/>
</dbReference>
<sequence length="348" mass="39120">MTVSRAKEAEIEYLSFHDHMTGLYNRRFFEAELERLDTVRNLPLALIVSDVNGLKLTNDAFGHQVGDKLLKTVADTMKRVCRDEDIISRVGGDEFVILLPKTDKARVKQIVKQIADNLAAQTIETGSVSISSGWEIKTRPDQDINDVFKAAEKKMYRHKVTERNSTRNEAILFIVKTLYEKFPREQEHAENVGDLSGMTGKTIGLTDEEVNELIMAGNLHDIGKIAISCDVLNKDGYLNADDWCEIERHPEVSYSILSTISNYASLATIILSHHERYDGTGYPKGLKGREIPYQSRIIAIADAYDAMTHGRPYKEAISRDEAIAALRQGANAQFDPDLVEMFIKGLID</sequence>
<name>A0ABR6WQL1_9FIRM</name>
<dbReference type="Gene3D" id="1.10.3210.10">
    <property type="entry name" value="Hypothetical protein af1432"/>
    <property type="match status" value="1"/>
</dbReference>
<organism evidence="3 4">
    <name type="scientific">Acetobacterium fimetarium</name>
    <dbReference type="NCBI Taxonomy" id="52691"/>
    <lineage>
        <taxon>Bacteria</taxon>
        <taxon>Bacillati</taxon>
        <taxon>Bacillota</taxon>
        <taxon>Clostridia</taxon>
        <taxon>Eubacteriales</taxon>
        <taxon>Eubacteriaceae</taxon>
        <taxon>Acetobacterium</taxon>
    </lineage>
</organism>
<dbReference type="InterPro" id="IPR029787">
    <property type="entry name" value="Nucleotide_cyclase"/>
</dbReference>
<dbReference type="SUPFAM" id="SSF109604">
    <property type="entry name" value="HD-domain/PDEase-like"/>
    <property type="match status" value="1"/>
</dbReference>
<dbReference type="EMBL" id="WJBC01000001">
    <property type="protein sequence ID" value="MBC3802911.1"/>
    <property type="molecule type" value="Genomic_DNA"/>
</dbReference>
<dbReference type="CDD" id="cd00077">
    <property type="entry name" value="HDc"/>
    <property type="match status" value="1"/>
</dbReference>
<dbReference type="PROSITE" id="PS51832">
    <property type="entry name" value="HD_GYP"/>
    <property type="match status" value="1"/>
</dbReference>
<dbReference type="InterPro" id="IPR037522">
    <property type="entry name" value="HD_GYP_dom"/>
</dbReference>
<dbReference type="NCBIfam" id="TIGR00254">
    <property type="entry name" value="GGDEF"/>
    <property type="match status" value="1"/>
</dbReference>
<dbReference type="SMART" id="SM00471">
    <property type="entry name" value="HDc"/>
    <property type="match status" value="1"/>
</dbReference>
<dbReference type="RefSeq" id="WP_186840833.1">
    <property type="nucleotide sequence ID" value="NZ_WJBC01000001.1"/>
</dbReference>
<accession>A0ABR6WQL1</accession>
<dbReference type="InterPro" id="IPR000160">
    <property type="entry name" value="GGDEF_dom"/>
</dbReference>
<dbReference type="PROSITE" id="PS50887">
    <property type="entry name" value="GGDEF"/>
    <property type="match status" value="1"/>
</dbReference>
<feature type="domain" description="HD-GYP" evidence="2">
    <location>
        <begin position="163"/>
        <end position="348"/>
    </location>
</feature>
<gene>
    <name evidence="3" type="ORF">GH808_00445</name>
</gene>
<dbReference type="SUPFAM" id="SSF55073">
    <property type="entry name" value="Nucleotide cyclase"/>
    <property type="match status" value="1"/>
</dbReference>
<comment type="caution">
    <text evidence="3">The sequence shown here is derived from an EMBL/GenBank/DDBJ whole genome shotgun (WGS) entry which is preliminary data.</text>
</comment>
<evidence type="ECO:0000259" key="2">
    <source>
        <dbReference type="PROSITE" id="PS51832"/>
    </source>
</evidence>
<proteinExistence type="predicted"/>
<protein>
    <submittedName>
        <fullName evidence="3">Diguanylate cyclase</fullName>
    </submittedName>
</protein>
<dbReference type="Pfam" id="PF13487">
    <property type="entry name" value="HD_5"/>
    <property type="match status" value="1"/>
</dbReference>
<feature type="domain" description="GGDEF" evidence="1">
    <location>
        <begin position="42"/>
        <end position="171"/>
    </location>
</feature>
<dbReference type="PANTHER" id="PTHR43155">
    <property type="entry name" value="CYCLIC DI-GMP PHOSPHODIESTERASE PA4108-RELATED"/>
    <property type="match status" value="1"/>
</dbReference>
<dbReference type="PANTHER" id="PTHR43155:SF2">
    <property type="entry name" value="CYCLIC DI-GMP PHOSPHODIESTERASE PA4108"/>
    <property type="match status" value="1"/>
</dbReference>
<evidence type="ECO:0000313" key="4">
    <source>
        <dbReference type="Proteomes" id="UP000603234"/>
    </source>
</evidence>
<reference evidence="3 4" key="1">
    <citation type="journal article" date="2020" name="mSystems">
        <title>Defining Genomic and Predicted Metabolic Features of the Acetobacterium Genus.</title>
        <authorList>
            <person name="Ross D.E."/>
            <person name="Marshall C.W."/>
            <person name="Gulliver D."/>
            <person name="May H.D."/>
            <person name="Norman R.S."/>
        </authorList>
    </citation>
    <scope>NUCLEOTIDE SEQUENCE [LARGE SCALE GENOMIC DNA]</scope>
    <source>
        <strain evidence="3 4">DSM 8238</strain>
    </source>
</reference>
<dbReference type="InterPro" id="IPR043128">
    <property type="entry name" value="Rev_trsase/Diguanyl_cyclase"/>
</dbReference>
<dbReference type="Pfam" id="PF00990">
    <property type="entry name" value="GGDEF"/>
    <property type="match status" value="1"/>
</dbReference>
<dbReference type="Proteomes" id="UP000603234">
    <property type="component" value="Unassembled WGS sequence"/>
</dbReference>
<keyword evidence="4" id="KW-1185">Reference proteome</keyword>
<dbReference type="SMART" id="SM00267">
    <property type="entry name" value="GGDEF"/>
    <property type="match status" value="1"/>
</dbReference>
<evidence type="ECO:0000313" key="3">
    <source>
        <dbReference type="EMBL" id="MBC3802911.1"/>
    </source>
</evidence>
<evidence type="ECO:0000259" key="1">
    <source>
        <dbReference type="PROSITE" id="PS50887"/>
    </source>
</evidence>
<dbReference type="CDD" id="cd01949">
    <property type="entry name" value="GGDEF"/>
    <property type="match status" value="1"/>
</dbReference>